<accession>A0AAW2BMW4</accession>
<keyword evidence="1" id="KW-0175">Coiled coil</keyword>
<protein>
    <submittedName>
        <fullName evidence="2">Uncharacterized protein</fullName>
    </submittedName>
</protein>
<keyword evidence="3" id="KW-1185">Reference proteome</keyword>
<comment type="caution">
    <text evidence="2">The sequence shown here is derived from an EMBL/GenBank/DDBJ whole genome shotgun (WGS) entry which is preliminary data.</text>
</comment>
<dbReference type="AlphaFoldDB" id="A0AAW2BMW4"/>
<evidence type="ECO:0000313" key="2">
    <source>
        <dbReference type="EMBL" id="KAK9986696.1"/>
    </source>
</evidence>
<dbReference type="Proteomes" id="UP001459277">
    <property type="component" value="Unassembled WGS sequence"/>
</dbReference>
<gene>
    <name evidence="2" type="ORF">SO802_031647</name>
</gene>
<proteinExistence type="predicted"/>
<evidence type="ECO:0000313" key="3">
    <source>
        <dbReference type="Proteomes" id="UP001459277"/>
    </source>
</evidence>
<name>A0AAW2BMW4_9ROSI</name>
<feature type="coiled-coil region" evidence="1">
    <location>
        <begin position="82"/>
        <end position="109"/>
    </location>
</feature>
<organism evidence="2 3">
    <name type="scientific">Lithocarpus litseifolius</name>
    <dbReference type="NCBI Taxonomy" id="425828"/>
    <lineage>
        <taxon>Eukaryota</taxon>
        <taxon>Viridiplantae</taxon>
        <taxon>Streptophyta</taxon>
        <taxon>Embryophyta</taxon>
        <taxon>Tracheophyta</taxon>
        <taxon>Spermatophyta</taxon>
        <taxon>Magnoliopsida</taxon>
        <taxon>eudicotyledons</taxon>
        <taxon>Gunneridae</taxon>
        <taxon>Pentapetalae</taxon>
        <taxon>rosids</taxon>
        <taxon>fabids</taxon>
        <taxon>Fagales</taxon>
        <taxon>Fagaceae</taxon>
        <taxon>Lithocarpus</taxon>
    </lineage>
</organism>
<evidence type="ECO:0000256" key="1">
    <source>
        <dbReference type="SAM" id="Coils"/>
    </source>
</evidence>
<reference evidence="2 3" key="1">
    <citation type="submission" date="2024-01" db="EMBL/GenBank/DDBJ databases">
        <title>A telomere-to-telomere, gap-free genome of sweet tea (Lithocarpus litseifolius).</title>
        <authorList>
            <person name="Zhou J."/>
        </authorList>
    </citation>
    <scope>NUCLEOTIDE SEQUENCE [LARGE SCALE GENOMIC DNA]</scope>
    <source>
        <strain evidence="2">Zhou-2022a</strain>
        <tissue evidence="2">Leaf</tissue>
    </source>
</reference>
<sequence>MTSQGLVAPPTITLLVRDKQHAVEMVQSIIKDKDLDKCSEYEIEFLGESGLFDLMRALVRMRALQIRRFAQEAMVKCLKTHLANKGDQIKECKEAIHLLNREVNTYKAKVTQLEGIARWVEELTKANTNLTTELTAFHEQVDKVKADTIEEFPNPILTSWLANTVKASRTFASRPSSFSLVWTSLKSISILQSQ</sequence>
<dbReference type="EMBL" id="JAZDWU010000011">
    <property type="protein sequence ID" value="KAK9986696.1"/>
    <property type="molecule type" value="Genomic_DNA"/>
</dbReference>